<keyword evidence="2" id="KW-1185">Reference proteome</keyword>
<sequence>MYRKIKLLYWPEQTFDFLGLPPEIRINVYRYILPANGIYYLCARKMRIYGHFPHEIEDEIVHPPPALLCVCRIVYQELWPMIYKTCLFYITIYSIKDLLYALHLIEKFATMITFRSTDLVSCMRNIRIRVNNLMFNIRSLRGDAGEKLIAELSQTTQLWFGPGASLLQDQAQVARLVKRSQGHECVLPHFDAEGLKSFLMFLLNRSDLDKRALIKMLPWCQRRQSRHKSSTSHV</sequence>
<organism evidence="1 2">
    <name type="scientific">Aureobasidium pullulans</name>
    <name type="common">Black yeast</name>
    <name type="synonym">Pullularia pullulans</name>
    <dbReference type="NCBI Taxonomy" id="5580"/>
    <lineage>
        <taxon>Eukaryota</taxon>
        <taxon>Fungi</taxon>
        <taxon>Dikarya</taxon>
        <taxon>Ascomycota</taxon>
        <taxon>Pezizomycotina</taxon>
        <taxon>Dothideomycetes</taxon>
        <taxon>Dothideomycetidae</taxon>
        <taxon>Dothideales</taxon>
        <taxon>Saccotheciaceae</taxon>
        <taxon>Aureobasidium</taxon>
    </lineage>
</organism>
<evidence type="ECO:0008006" key="3">
    <source>
        <dbReference type="Google" id="ProtNLM"/>
    </source>
</evidence>
<evidence type="ECO:0000313" key="1">
    <source>
        <dbReference type="EMBL" id="KAK6008260.1"/>
    </source>
</evidence>
<evidence type="ECO:0000313" key="2">
    <source>
        <dbReference type="Proteomes" id="UP001341245"/>
    </source>
</evidence>
<dbReference type="Proteomes" id="UP001341245">
    <property type="component" value="Unassembled WGS sequence"/>
</dbReference>
<accession>A0ABR0TWJ2</accession>
<gene>
    <name evidence="1" type="ORF">QM012_000163</name>
</gene>
<protein>
    <recommendedName>
        <fullName evidence="3">F-box domain-containing protein</fullName>
    </recommendedName>
</protein>
<comment type="caution">
    <text evidence="1">The sequence shown here is derived from an EMBL/GenBank/DDBJ whole genome shotgun (WGS) entry which is preliminary data.</text>
</comment>
<name>A0ABR0TWJ2_AURPU</name>
<dbReference type="EMBL" id="JASGXD010000001">
    <property type="protein sequence ID" value="KAK6008260.1"/>
    <property type="molecule type" value="Genomic_DNA"/>
</dbReference>
<proteinExistence type="predicted"/>
<reference evidence="1 2" key="1">
    <citation type="submission" date="2023-11" db="EMBL/GenBank/DDBJ databases">
        <title>Draft genome sequence and annotation of the polyextremotolerant black yeast-like fungus Aureobasidium pullulans NRRL 62042.</title>
        <authorList>
            <person name="Dielentheis-Frenken M.R.E."/>
            <person name="Wibberg D."/>
            <person name="Blank L.M."/>
            <person name="Tiso T."/>
        </authorList>
    </citation>
    <scope>NUCLEOTIDE SEQUENCE [LARGE SCALE GENOMIC DNA]</scope>
    <source>
        <strain evidence="1 2">NRRL 62042</strain>
    </source>
</reference>